<comment type="caution">
    <text evidence="1">The sequence shown here is derived from an EMBL/GenBank/DDBJ whole genome shotgun (WGS) entry which is preliminary data.</text>
</comment>
<evidence type="ECO:0000313" key="2">
    <source>
        <dbReference type="Proteomes" id="UP000547458"/>
    </source>
</evidence>
<keyword evidence="2" id="KW-1185">Reference proteome</keyword>
<proteinExistence type="predicted"/>
<evidence type="ECO:0000313" key="1">
    <source>
        <dbReference type="EMBL" id="NJC22559.1"/>
    </source>
</evidence>
<organism evidence="1 2">
    <name type="scientific">Arthrobacter pigmenti</name>
    <dbReference type="NCBI Taxonomy" id="271432"/>
    <lineage>
        <taxon>Bacteria</taxon>
        <taxon>Bacillati</taxon>
        <taxon>Actinomycetota</taxon>
        <taxon>Actinomycetes</taxon>
        <taxon>Micrococcales</taxon>
        <taxon>Micrococcaceae</taxon>
        <taxon>Arthrobacter</taxon>
    </lineage>
</organism>
<sequence length="31" mass="3182">MTALFRVCFTVGMTAREWVASSLSGMSGAGG</sequence>
<dbReference type="AlphaFoldDB" id="A0A846RN82"/>
<dbReference type="EMBL" id="JAATJL010000001">
    <property type="protein sequence ID" value="NJC22559.1"/>
    <property type="molecule type" value="Genomic_DNA"/>
</dbReference>
<gene>
    <name evidence="1" type="ORF">BJ994_001635</name>
</gene>
<name>A0A846RN82_9MICC</name>
<accession>A0A846RN82</accession>
<dbReference type="Proteomes" id="UP000547458">
    <property type="component" value="Unassembled WGS sequence"/>
</dbReference>
<reference evidence="1 2" key="1">
    <citation type="submission" date="2020-03" db="EMBL/GenBank/DDBJ databases">
        <title>Sequencing the genomes of 1000 actinobacteria strains.</title>
        <authorList>
            <person name="Klenk H.-P."/>
        </authorList>
    </citation>
    <scope>NUCLEOTIDE SEQUENCE [LARGE SCALE GENOMIC DNA]</scope>
    <source>
        <strain evidence="1 2">DSM 16403</strain>
    </source>
</reference>
<protein>
    <submittedName>
        <fullName evidence="1">Uncharacterized protein</fullName>
    </submittedName>
</protein>